<sequence>MLLFTYLQLRLPYILTIVVKLSMIFLSKINIDRIWYHFSDFYLFMRIKFDSGLYSGDLITVLRVT</sequence>
<keyword evidence="2" id="KW-1185">Reference proteome</keyword>
<reference evidence="1 2" key="1">
    <citation type="journal article" date="2018" name="Sci. Rep.">
        <title>Genomic signatures of local adaptation to the degree of environmental predictability in rotifers.</title>
        <authorList>
            <person name="Franch-Gras L."/>
            <person name="Hahn C."/>
            <person name="Garcia-Roger E.M."/>
            <person name="Carmona M.J."/>
            <person name="Serra M."/>
            <person name="Gomez A."/>
        </authorList>
    </citation>
    <scope>NUCLEOTIDE SEQUENCE [LARGE SCALE GENOMIC DNA]</scope>
    <source>
        <strain evidence="1">HYR1</strain>
    </source>
</reference>
<dbReference type="AlphaFoldDB" id="A0A3M7PZ39"/>
<accession>A0A3M7PZ39</accession>
<proteinExistence type="predicted"/>
<comment type="caution">
    <text evidence="1">The sequence shown here is derived from an EMBL/GenBank/DDBJ whole genome shotgun (WGS) entry which is preliminary data.</text>
</comment>
<evidence type="ECO:0000313" key="2">
    <source>
        <dbReference type="Proteomes" id="UP000276133"/>
    </source>
</evidence>
<evidence type="ECO:0000313" key="1">
    <source>
        <dbReference type="EMBL" id="RNA04214.1"/>
    </source>
</evidence>
<dbReference type="Proteomes" id="UP000276133">
    <property type="component" value="Unassembled WGS sequence"/>
</dbReference>
<dbReference type="EMBL" id="REGN01008197">
    <property type="protein sequence ID" value="RNA04214.1"/>
    <property type="molecule type" value="Genomic_DNA"/>
</dbReference>
<name>A0A3M7PZ39_BRAPC</name>
<organism evidence="1 2">
    <name type="scientific">Brachionus plicatilis</name>
    <name type="common">Marine rotifer</name>
    <name type="synonym">Brachionus muelleri</name>
    <dbReference type="NCBI Taxonomy" id="10195"/>
    <lineage>
        <taxon>Eukaryota</taxon>
        <taxon>Metazoa</taxon>
        <taxon>Spiralia</taxon>
        <taxon>Gnathifera</taxon>
        <taxon>Rotifera</taxon>
        <taxon>Eurotatoria</taxon>
        <taxon>Monogononta</taxon>
        <taxon>Pseudotrocha</taxon>
        <taxon>Ploima</taxon>
        <taxon>Brachionidae</taxon>
        <taxon>Brachionus</taxon>
    </lineage>
</organism>
<gene>
    <name evidence="1" type="ORF">BpHYR1_033655</name>
</gene>
<protein>
    <submittedName>
        <fullName evidence="1">Uncharacterized protein</fullName>
    </submittedName>
</protein>